<reference evidence="1 2" key="1">
    <citation type="submission" date="2024-04" db="EMBL/GenBank/DDBJ databases">
        <authorList>
            <person name="Rising A."/>
            <person name="Reimegard J."/>
            <person name="Sonavane S."/>
            <person name="Akerstrom W."/>
            <person name="Nylinder S."/>
            <person name="Hedman E."/>
            <person name="Kallberg Y."/>
        </authorList>
    </citation>
    <scope>NUCLEOTIDE SEQUENCE [LARGE SCALE GENOMIC DNA]</scope>
</reference>
<name>A0AAV1Z266_9ARAC</name>
<keyword evidence="2" id="KW-1185">Reference proteome</keyword>
<proteinExistence type="predicted"/>
<dbReference type="Proteomes" id="UP001497382">
    <property type="component" value="Unassembled WGS sequence"/>
</dbReference>
<organism evidence="1 2">
    <name type="scientific">Larinioides sclopetarius</name>
    <dbReference type="NCBI Taxonomy" id="280406"/>
    <lineage>
        <taxon>Eukaryota</taxon>
        <taxon>Metazoa</taxon>
        <taxon>Ecdysozoa</taxon>
        <taxon>Arthropoda</taxon>
        <taxon>Chelicerata</taxon>
        <taxon>Arachnida</taxon>
        <taxon>Araneae</taxon>
        <taxon>Araneomorphae</taxon>
        <taxon>Entelegynae</taxon>
        <taxon>Araneoidea</taxon>
        <taxon>Araneidae</taxon>
        <taxon>Larinioides</taxon>
    </lineage>
</organism>
<evidence type="ECO:0000313" key="1">
    <source>
        <dbReference type="EMBL" id="CAL1265515.1"/>
    </source>
</evidence>
<protein>
    <submittedName>
        <fullName evidence="1">Uncharacterized protein</fullName>
    </submittedName>
</protein>
<sequence>MDFCFWKLSSRMLVGIQNGRILRTKKIEIDPHYRMTPMTS</sequence>
<evidence type="ECO:0000313" key="2">
    <source>
        <dbReference type="Proteomes" id="UP001497382"/>
    </source>
</evidence>
<dbReference type="EMBL" id="CAXIEN010000017">
    <property type="protein sequence ID" value="CAL1265515.1"/>
    <property type="molecule type" value="Genomic_DNA"/>
</dbReference>
<dbReference type="AlphaFoldDB" id="A0AAV1Z266"/>
<gene>
    <name evidence="1" type="ORF">LARSCL_LOCUS2573</name>
</gene>
<accession>A0AAV1Z266</accession>
<comment type="caution">
    <text evidence="1">The sequence shown here is derived from an EMBL/GenBank/DDBJ whole genome shotgun (WGS) entry which is preliminary data.</text>
</comment>